<organism evidence="10 11">
    <name type="scientific">Phocaeicola barnesiae</name>
    <dbReference type="NCBI Taxonomy" id="376804"/>
    <lineage>
        <taxon>Bacteria</taxon>
        <taxon>Pseudomonadati</taxon>
        <taxon>Bacteroidota</taxon>
        <taxon>Bacteroidia</taxon>
        <taxon>Bacteroidales</taxon>
        <taxon>Bacteroidaceae</taxon>
        <taxon>Phocaeicola</taxon>
    </lineage>
</organism>
<dbReference type="InterPro" id="IPR058240">
    <property type="entry name" value="rSAM_sf"/>
</dbReference>
<keyword evidence="1 7" id="KW-0004">4Fe-4S</keyword>
<dbReference type="SMART" id="SM00876">
    <property type="entry name" value="BATS"/>
    <property type="match status" value="1"/>
</dbReference>
<reference evidence="10 11" key="1">
    <citation type="submission" date="2022-08" db="EMBL/GenBank/DDBJ databases">
        <authorList>
            <person name="Zeman M."/>
            <person name="Kubasova T."/>
        </authorList>
    </citation>
    <scope>NUCLEOTIDE SEQUENCE [LARGE SCALE GENOMIC DNA]</scope>
    <source>
        <strain evidence="10 11">ET62</strain>
    </source>
</reference>
<keyword evidence="3" id="KW-0479">Metal-binding</keyword>
<name>A0AAW5N6D2_9BACT</name>
<dbReference type="PANTHER" id="PTHR43726:SF1">
    <property type="entry name" value="BIOTIN SYNTHASE"/>
    <property type="match status" value="1"/>
</dbReference>
<feature type="domain" description="Radical SAM core" evidence="9">
    <location>
        <begin position="44"/>
        <end position="273"/>
    </location>
</feature>
<evidence type="ECO:0000256" key="6">
    <source>
        <dbReference type="ARBA" id="ARBA00034078"/>
    </source>
</evidence>
<dbReference type="EMBL" id="JANRHJ010000006">
    <property type="protein sequence ID" value="MCR8873697.1"/>
    <property type="molecule type" value="Genomic_DNA"/>
</dbReference>
<sequence>MRDLIERLYREQTLPPDKLRTLLTCCDDEHLSLIRQKACEVAQTHFGNSIYIRGLIEIGNCCRNDCYYCGIRCSNRAIERYRLDKEDILACCREGYALGFRTFVMQGGEDSRSHDEQMIDIITTIRQHYPDVAITLSLGEKDTATYRRFYEAGANRYLLRHETHNEQHYRMLHPEKMSLSNRLRCLNDLKDIGFQTGTGIMVGSPGQTIDHLIEDILFIGDFRPQMIGIGPFLPHHDTPFADRPTGSLKQTLLLLAIFRLMHPKALIPSTTALATLVPDGRELGILSGANVVMPNLSPSQQRHKYALYDNKASMGAEAAEGLKLLEERMKAIGYIIDKSRGDYPGTSDPL</sequence>
<evidence type="ECO:0000256" key="1">
    <source>
        <dbReference type="ARBA" id="ARBA00022485"/>
    </source>
</evidence>
<dbReference type="Gene3D" id="3.20.20.70">
    <property type="entry name" value="Aldolase class I"/>
    <property type="match status" value="1"/>
</dbReference>
<dbReference type="SUPFAM" id="SSF102114">
    <property type="entry name" value="Radical SAM enzymes"/>
    <property type="match status" value="1"/>
</dbReference>
<dbReference type="InterPro" id="IPR024021">
    <property type="entry name" value="FeFe-hyd_HydE_rSAM"/>
</dbReference>
<dbReference type="InterPro" id="IPR006638">
    <property type="entry name" value="Elp3/MiaA/NifB-like_rSAM"/>
</dbReference>
<dbReference type="SFLD" id="SFLDG01280">
    <property type="entry name" value="HydE/PylB-like"/>
    <property type="match status" value="1"/>
</dbReference>
<evidence type="ECO:0000256" key="2">
    <source>
        <dbReference type="ARBA" id="ARBA00022691"/>
    </source>
</evidence>
<dbReference type="SFLD" id="SFLDS00029">
    <property type="entry name" value="Radical_SAM"/>
    <property type="match status" value="1"/>
</dbReference>
<feature type="binding site" evidence="8">
    <location>
        <position position="137"/>
    </location>
    <ligand>
        <name>(3R)-3-methyl-D-ornithine</name>
        <dbReference type="ChEBI" id="CHEBI:64642"/>
    </ligand>
</feature>
<dbReference type="Pfam" id="PF04055">
    <property type="entry name" value="Radical_SAM"/>
    <property type="match status" value="1"/>
</dbReference>
<gene>
    <name evidence="10" type="primary">hydE</name>
    <name evidence="10" type="ORF">NW209_06675</name>
</gene>
<evidence type="ECO:0000313" key="11">
    <source>
        <dbReference type="Proteomes" id="UP001204579"/>
    </source>
</evidence>
<dbReference type="PANTHER" id="PTHR43726">
    <property type="entry name" value="3-METHYLORNITHINE SYNTHASE"/>
    <property type="match status" value="1"/>
</dbReference>
<dbReference type="GO" id="GO:0046872">
    <property type="term" value="F:metal ion binding"/>
    <property type="evidence" value="ECO:0007669"/>
    <property type="project" value="UniProtKB-KW"/>
</dbReference>
<dbReference type="RefSeq" id="WP_018711059.1">
    <property type="nucleotide sequence ID" value="NZ_CALULB010000006.1"/>
</dbReference>
<feature type="binding site" evidence="7">
    <location>
        <position position="62"/>
    </location>
    <ligand>
        <name>[4Fe-4S] cluster</name>
        <dbReference type="ChEBI" id="CHEBI:49883"/>
        <note>4Fe-4S-S-AdoMet</note>
    </ligand>
</feature>
<protein>
    <submittedName>
        <fullName evidence="10">[FeFe] hydrogenase H-cluster radical SAM maturase HydE</fullName>
    </submittedName>
</protein>
<dbReference type="Proteomes" id="UP001204579">
    <property type="component" value="Unassembled WGS sequence"/>
</dbReference>
<evidence type="ECO:0000256" key="7">
    <source>
        <dbReference type="PIRSR" id="PIRSR004762-1"/>
    </source>
</evidence>
<evidence type="ECO:0000256" key="4">
    <source>
        <dbReference type="ARBA" id="ARBA00023004"/>
    </source>
</evidence>
<feature type="binding site" evidence="8">
    <location>
        <position position="233"/>
    </location>
    <ligand>
        <name>S-adenosyl-L-methionine</name>
        <dbReference type="ChEBI" id="CHEBI:59789"/>
    </ligand>
</feature>
<dbReference type="GO" id="GO:0044272">
    <property type="term" value="P:sulfur compound biosynthetic process"/>
    <property type="evidence" value="ECO:0007669"/>
    <property type="project" value="UniProtKB-ARBA"/>
</dbReference>
<comment type="cofactor">
    <cofactor evidence="6">
        <name>[2Fe-2S] cluster</name>
        <dbReference type="ChEBI" id="CHEBI:190135"/>
    </cofactor>
</comment>
<evidence type="ECO:0000259" key="9">
    <source>
        <dbReference type="PROSITE" id="PS51918"/>
    </source>
</evidence>
<keyword evidence="11" id="KW-1185">Reference proteome</keyword>
<dbReference type="SFLD" id="SFLDG01060">
    <property type="entry name" value="BATS_domain_containing"/>
    <property type="match status" value="1"/>
</dbReference>
<feature type="binding site" evidence="7">
    <location>
        <position position="69"/>
    </location>
    <ligand>
        <name>[4Fe-4S] cluster</name>
        <dbReference type="ChEBI" id="CHEBI:49883"/>
        <note>4Fe-4S-S-AdoMet</note>
    </ligand>
</feature>
<dbReference type="GO" id="GO:0042364">
    <property type="term" value="P:water-soluble vitamin biosynthetic process"/>
    <property type="evidence" value="ECO:0007669"/>
    <property type="project" value="UniProtKB-ARBA"/>
</dbReference>
<dbReference type="GeneID" id="82443498"/>
<evidence type="ECO:0000256" key="5">
    <source>
        <dbReference type="ARBA" id="ARBA00023014"/>
    </source>
</evidence>
<dbReference type="InterPro" id="IPR013785">
    <property type="entry name" value="Aldolase_TIM"/>
</dbReference>
<evidence type="ECO:0000256" key="8">
    <source>
        <dbReference type="PIRSR" id="PIRSR004762-2"/>
    </source>
</evidence>
<dbReference type="SMART" id="SM00729">
    <property type="entry name" value="Elp3"/>
    <property type="match status" value="1"/>
</dbReference>
<comment type="cofactor">
    <cofactor evidence="7">
        <name>[4Fe-4S] cluster</name>
        <dbReference type="ChEBI" id="CHEBI:49883"/>
    </cofactor>
    <text evidence="7">Binds 1 [4Fe-4S] cluster. The cluster is coordinated with 3 cysteines and an exchangeable S-adenosyl-L-methionine.</text>
</comment>
<comment type="caution">
    <text evidence="10">The sequence shown here is derived from an EMBL/GenBank/DDBJ whole genome shotgun (WGS) entry which is preliminary data.</text>
</comment>
<feature type="binding site" evidence="8">
    <location>
        <position position="182"/>
    </location>
    <ligand>
        <name>S-adenosyl-L-methionine</name>
        <dbReference type="ChEBI" id="CHEBI:59789"/>
    </ligand>
</feature>
<dbReference type="NCBIfam" id="TIGR03956">
    <property type="entry name" value="rSAM_HydE"/>
    <property type="match status" value="1"/>
</dbReference>
<dbReference type="PIRSF" id="PIRSF004762">
    <property type="entry name" value="CHP00423"/>
    <property type="match status" value="1"/>
</dbReference>
<dbReference type="CDD" id="cd01335">
    <property type="entry name" value="Radical_SAM"/>
    <property type="match status" value="1"/>
</dbReference>
<feature type="binding site" evidence="8">
    <location>
        <position position="162"/>
    </location>
    <ligand>
        <name>S-adenosyl-L-methionine</name>
        <dbReference type="ChEBI" id="CHEBI:59789"/>
    </ligand>
</feature>
<dbReference type="InterPro" id="IPR007197">
    <property type="entry name" value="rSAM"/>
</dbReference>
<feature type="binding site" evidence="7">
    <location>
        <position position="66"/>
    </location>
    <ligand>
        <name>[4Fe-4S] cluster</name>
        <dbReference type="ChEBI" id="CHEBI:49883"/>
        <note>4Fe-4S-S-AdoMet</note>
    </ligand>
</feature>
<keyword evidence="4 7" id="KW-0408">Iron</keyword>
<evidence type="ECO:0000313" key="10">
    <source>
        <dbReference type="EMBL" id="MCR8873697.1"/>
    </source>
</evidence>
<evidence type="ECO:0000256" key="3">
    <source>
        <dbReference type="ARBA" id="ARBA00022723"/>
    </source>
</evidence>
<dbReference type="AlphaFoldDB" id="A0AAW5N6D2"/>
<dbReference type="InterPro" id="IPR010722">
    <property type="entry name" value="BATS_dom"/>
</dbReference>
<dbReference type="GO" id="GO:0051539">
    <property type="term" value="F:4 iron, 4 sulfur cluster binding"/>
    <property type="evidence" value="ECO:0007669"/>
    <property type="project" value="UniProtKB-KW"/>
</dbReference>
<dbReference type="GO" id="GO:0016740">
    <property type="term" value="F:transferase activity"/>
    <property type="evidence" value="ECO:0007669"/>
    <property type="project" value="TreeGrafter"/>
</dbReference>
<accession>A0AAW5N6D2</accession>
<dbReference type="PROSITE" id="PS51918">
    <property type="entry name" value="RADICAL_SAM"/>
    <property type="match status" value="1"/>
</dbReference>
<dbReference type="InterPro" id="IPR034422">
    <property type="entry name" value="HydE/PylB-like"/>
</dbReference>
<keyword evidence="5 7" id="KW-0411">Iron-sulfur</keyword>
<dbReference type="SFLD" id="SFLDF00348">
    <property type="entry name" value="FeFe_hydrogenase_maturase_(Hyd"/>
    <property type="match status" value="1"/>
</dbReference>
<proteinExistence type="predicted"/>
<keyword evidence="2 7" id="KW-0949">S-adenosyl-L-methionine</keyword>